<dbReference type="Pfam" id="PF04548">
    <property type="entry name" value="AIG1"/>
    <property type="match status" value="1"/>
</dbReference>
<dbReference type="GO" id="GO:0005525">
    <property type="term" value="F:GTP binding"/>
    <property type="evidence" value="ECO:0007669"/>
    <property type="project" value="UniProtKB-KW"/>
</dbReference>
<comment type="similarity">
    <text evidence="1">Belongs to the TRAFAC class TrmE-Era-EngA-EngB-Septin-like GTPase superfamily. AIG1/Toc34/Toc159-like paraseptin GTPase family. IAN subfamily.</text>
</comment>
<dbReference type="AlphaFoldDB" id="A0A8B6GX90"/>
<dbReference type="EMBL" id="UYJE01009110">
    <property type="protein sequence ID" value="VDI70134.1"/>
    <property type="molecule type" value="Genomic_DNA"/>
</dbReference>
<evidence type="ECO:0000313" key="6">
    <source>
        <dbReference type="Proteomes" id="UP000596742"/>
    </source>
</evidence>
<evidence type="ECO:0000259" key="4">
    <source>
        <dbReference type="PROSITE" id="PS51720"/>
    </source>
</evidence>
<dbReference type="Proteomes" id="UP000596742">
    <property type="component" value="Unassembled WGS sequence"/>
</dbReference>
<dbReference type="PANTHER" id="PTHR10903">
    <property type="entry name" value="GTPASE, IMAP FAMILY MEMBER-RELATED"/>
    <property type="match status" value="1"/>
</dbReference>
<sequence length="321" mass="36283">MDCTKCSYRVKCCPTCGASLETEKDIPEKNISSTDEKIVESTEMKSHVECASFSDNTPKENMIADKSNLTTDDVCVEWPENQPLTIPQKDLTEIRMVVFGLPSSGVSSTANTIVGEKLFLDGVSLDVTTKKCQMERCLRFGYVLKVVDTPGFVYDKKMKTAKELFPGLANSLSLLHPGPHIVLVTLSLDRINEDLDHMIQCLKCLENLSRHVIVVLTKIDQIEKDRTGWKQEIFQSENLSELLEFCGKRVVLFDNTSKSENQVRELLDVVIKLVEGNMPECFTTDYFSHKTNKSLEVFLQDYEKSKKSATERFFGNFGFGK</sequence>
<organism evidence="5 6">
    <name type="scientific">Mytilus galloprovincialis</name>
    <name type="common">Mediterranean mussel</name>
    <dbReference type="NCBI Taxonomy" id="29158"/>
    <lineage>
        <taxon>Eukaryota</taxon>
        <taxon>Metazoa</taxon>
        <taxon>Spiralia</taxon>
        <taxon>Lophotrochozoa</taxon>
        <taxon>Mollusca</taxon>
        <taxon>Bivalvia</taxon>
        <taxon>Autobranchia</taxon>
        <taxon>Pteriomorphia</taxon>
        <taxon>Mytilida</taxon>
        <taxon>Mytiloidea</taxon>
        <taxon>Mytilidae</taxon>
        <taxon>Mytilinae</taxon>
        <taxon>Mytilus</taxon>
    </lineage>
</organism>
<proteinExistence type="inferred from homology"/>
<reference evidence="5" key="1">
    <citation type="submission" date="2018-11" db="EMBL/GenBank/DDBJ databases">
        <authorList>
            <person name="Alioto T."/>
            <person name="Alioto T."/>
        </authorList>
    </citation>
    <scope>NUCLEOTIDE SEQUENCE</scope>
</reference>
<dbReference type="PROSITE" id="PS51720">
    <property type="entry name" value="G_AIG1"/>
    <property type="match status" value="1"/>
</dbReference>
<keyword evidence="3" id="KW-0342">GTP-binding</keyword>
<protein>
    <recommendedName>
        <fullName evidence="4">AIG1-type G domain-containing protein</fullName>
    </recommendedName>
</protein>
<accession>A0A8B6GX90</accession>
<dbReference type="PANTHER" id="PTHR10903:SF184">
    <property type="entry name" value="GTP-BINDING PROTEIN A"/>
    <property type="match status" value="1"/>
</dbReference>
<dbReference type="SUPFAM" id="SSF52540">
    <property type="entry name" value="P-loop containing nucleoside triphosphate hydrolases"/>
    <property type="match status" value="1"/>
</dbReference>
<keyword evidence="2" id="KW-0547">Nucleotide-binding</keyword>
<gene>
    <name evidence="5" type="ORF">MGAL_10B001338</name>
</gene>
<dbReference type="InterPro" id="IPR027417">
    <property type="entry name" value="P-loop_NTPase"/>
</dbReference>
<evidence type="ECO:0000256" key="1">
    <source>
        <dbReference type="ARBA" id="ARBA00008535"/>
    </source>
</evidence>
<feature type="domain" description="AIG1-type G" evidence="4">
    <location>
        <begin position="91"/>
        <end position="291"/>
    </location>
</feature>
<keyword evidence="6" id="KW-1185">Reference proteome</keyword>
<comment type="caution">
    <text evidence="5">The sequence shown here is derived from an EMBL/GenBank/DDBJ whole genome shotgun (WGS) entry which is preliminary data.</text>
</comment>
<dbReference type="InterPro" id="IPR045058">
    <property type="entry name" value="GIMA/IAN/Toc"/>
</dbReference>
<dbReference type="InterPro" id="IPR006703">
    <property type="entry name" value="G_AIG1"/>
</dbReference>
<evidence type="ECO:0000256" key="3">
    <source>
        <dbReference type="ARBA" id="ARBA00023134"/>
    </source>
</evidence>
<dbReference type="Gene3D" id="3.40.50.300">
    <property type="entry name" value="P-loop containing nucleotide triphosphate hydrolases"/>
    <property type="match status" value="1"/>
</dbReference>
<evidence type="ECO:0000256" key="2">
    <source>
        <dbReference type="ARBA" id="ARBA00022741"/>
    </source>
</evidence>
<evidence type="ECO:0000313" key="5">
    <source>
        <dbReference type="EMBL" id="VDI70134.1"/>
    </source>
</evidence>
<name>A0A8B6GX90_MYTGA</name>